<keyword evidence="4" id="KW-0143">Chaperone</keyword>
<dbReference type="GO" id="GO:0016887">
    <property type="term" value="F:ATP hydrolysis activity"/>
    <property type="evidence" value="ECO:0007669"/>
    <property type="project" value="InterPro"/>
</dbReference>
<accession>A0A1C0A7P6</accession>
<name>A0A1C0A7P6_9FIRM</name>
<comment type="similarity">
    <text evidence="1">Belongs to the heat shock protein 90 family.</text>
</comment>
<dbReference type="InterPro" id="IPR001404">
    <property type="entry name" value="Hsp90_fam"/>
</dbReference>
<dbReference type="AlphaFoldDB" id="A0A1C0A7P6"/>
<evidence type="ECO:0000259" key="5">
    <source>
        <dbReference type="Pfam" id="PF24391"/>
    </source>
</evidence>
<dbReference type="Gene3D" id="3.30.565.10">
    <property type="entry name" value="Histidine kinase-like ATPase, C-terminal domain"/>
    <property type="match status" value="1"/>
</dbReference>
<dbReference type="SUPFAM" id="SSF55874">
    <property type="entry name" value="ATPase domain of HSP90 chaperone/DNA topoisomerase II/histidine kinase"/>
    <property type="match status" value="1"/>
</dbReference>
<proteinExistence type="inferred from homology"/>
<dbReference type="OrthoDB" id="1837345at2"/>
<dbReference type="Pfam" id="PF24391">
    <property type="entry name" value="HD-CE"/>
    <property type="match status" value="1"/>
</dbReference>
<dbReference type="InterPro" id="IPR056471">
    <property type="entry name" value="HD-CE"/>
</dbReference>
<dbReference type="RefSeq" id="WP_068717939.1">
    <property type="nucleotide sequence ID" value="NZ_LWDV01000009.1"/>
</dbReference>
<dbReference type="InterPro" id="IPR036890">
    <property type="entry name" value="HATPase_C_sf"/>
</dbReference>
<dbReference type="GO" id="GO:0005524">
    <property type="term" value="F:ATP binding"/>
    <property type="evidence" value="ECO:0007669"/>
    <property type="project" value="UniProtKB-KW"/>
</dbReference>
<dbReference type="GO" id="GO:0051082">
    <property type="term" value="F:unfolded protein binding"/>
    <property type="evidence" value="ECO:0007669"/>
    <property type="project" value="InterPro"/>
</dbReference>
<keyword evidence="2" id="KW-0547">Nucleotide-binding</keyword>
<feature type="domain" description="HD-CE" evidence="5">
    <location>
        <begin position="44"/>
        <end position="292"/>
    </location>
</feature>
<comment type="caution">
    <text evidence="6">The sequence shown here is derived from an EMBL/GenBank/DDBJ whole genome shotgun (WGS) entry which is preliminary data.</text>
</comment>
<dbReference type="PRINTS" id="PR00775">
    <property type="entry name" value="HEATSHOCK90"/>
</dbReference>
<dbReference type="EMBL" id="LWDV01000009">
    <property type="protein sequence ID" value="OCL26279.1"/>
    <property type="molecule type" value="Genomic_DNA"/>
</dbReference>
<evidence type="ECO:0000256" key="4">
    <source>
        <dbReference type="ARBA" id="ARBA00023186"/>
    </source>
</evidence>
<dbReference type="Proteomes" id="UP000093514">
    <property type="component" value="Unassembled WGS sequence"/>
</dbReference>
<reference evidence="7" key="1">
    <citation type="submission" date="2016-07" db="EMBL/GenBank/DDBJ databases">
        <authorList>
            <person name="Florea S."/>
            <person name="Webb J.S."/>
            <person name="Jaromczyk J."/>
            <person name="Schardl C.L."/>
        </authorList>
    </citation>
    <scope>NUCLEOTIDE SEQUENCE [LARGE SCALE GENOMIC DNA]</scope>
    <source>
        <strain evidence="7">Z6</strain>
    </source>
</reference>
<evidence type="ECO:0000313" key="6">
    <source>
        <dbReference type="EMBL" id="OCL26279.1"/>
    </source>
</evidence>
<reference evidence="6 7" key="2">
    <citation type="submission" date="2016-08" db="EMBL/GenBank/DDBJ databases">
        <title>Orenia metallireducens sp. nov. strain Z6, a Novel Metal-reducing Firmicute from the Deep Subsurface.</title>
        <authorList>
            <person name="Maxim B.I."/>
            <person name="Kenneth K."/>
            <person name="Flynn T.M."/>
            <person name="Oloughlin E.J."/>
            <person name="Locke R.A."/>
            <person name="Weber J.R."/>
            <person name="Egan S.M."/>
            <person name="Mackie R.I."/>
            <person name="Cann I.K."/>
        </authorList>
    </citation>
    <scope>NUCLEOTIDE SEQUENCE [LARGE SCALE GENOMIC DNA]</scope>
    <source>
        <strain evidence="6 7">Z6</strain>
    </source>
</reference>
<evidence type="ECO:0000313" key="7">
    <source>
        <dbReference type="Proteomes" id="UP000093514"/>
    </source>
</evidence>
<evidence type="ECO:0000256" key="3">
    <source>
        <dbReference type="ARBA" id="ARBA00022840"/>
    </source>
</evidence>
<dbReference type="GO" id="GO:0140662">
    <property type="term" value="F:ATP-dependent protein folding chaperone"/>
    <property type="evidence" value="ECO:0007669"/>
    <property type="project" value="InterPro"/>
</dbReference>
<evidence type="ECO:0000256" key="1">
    <source>
        <dbReference type="ARBA" id="ARBA00008239"/>
    </source>
</evidence>
<sequence>MRIDECNNLDIFKKLKSEDPNLYKYVINYCEKIIEKLDTIKDIFEEYTDHGWSHSKKLLQLGDQLLGDNKLSSWEIAVFILAVCYHDVGMYCSSEELNEIINSKEFENVYPYLRENIISMNQLNSKDEQVLERFIQLEFLRRKHNTRSYKWILDKYKKDKEEYYFDGIYLWEAVALAAFGHTLNIEELAKRPYSTEFSIGKGITIDLVFITCLLRLTDISHLSRDRALPYIRKSKDFYSQKSLNIWKSYADIADTIPSKNGDCIKVSASCSDYRNHRAIIEAATYIEEELKREHHILFKTNSEYKFSWKFVDTSHVIEAHDANYIYSGSRFKLNFNKITELLIGSRLYRNKLFALRECLQNSIDALNVCKLKNPYLDGYIVIKYCKENNFLEIFDNGTGMDKEICSNHLLSIGTESFWVSERRHNDWGAKNNLSIIASHGIGFLSTFMIADKIDVFSKYPDKDPIHMVIDSFNTSVVFKKTSQDQFPMWKEVNLEKPLPWNQGHGTCIRLYLRESISKLELMEFISEHILRISNELILIYNNEKIIIPEKWHFGNNSYQLKSDSSFDEIKVALFDKPKEGFYNNPPKDNSLQKSLFEYNGLKGKVYLKSENGFDQTRISQNGILINNGYEFILESPLLEYSFSKKKSYRSSPFVFDIDVTGNNCFELDAERTRIIDEERNKAIREKVIKNLLKEYFNCISSIESTLYFPCGNKYYHGADSIYNNNENLVICFHKYLDEFLTPEKFQRIKSFCPVEKLFDGKLYIYFENRNVPVSVNDLKDDIETYVFYIPKKFKFNDGFKNEISQFSNWINHKQSKELVKISNSNKVVILPNFPNSFVLPLLLQFNFEIVKDDYLHYLIKFNQKENIEINLEEMNNFKTLGKNKEISDDIFEIYKEESELSEENFNNLKTNFDDEFWGL</sequence>
<evidence type="ECO:0000256" key="2">
    <source>
        <dbReference type="ARBA" id="ARBA00022741"/>
    </source>
</evidence>
<dbReference type="PANTHER" id="PTHR11528">
    <property type="entry name" value="HEAT SHOCK PROTEIN 90 FAMILY MEMBER"/>
    <property type="match status" value="1"/>
</dbReference>
<keyword evidence="7" id="KW-1185">Reference proteome</keyword>
<keyword evidence="3" id="KW-0067">ATP-binding</keyword>
<dbReference type="Pfam" id="PF13589">
    <property type="entry name" value="HATPase_c_3"/>
    <property type="match status" value="1"/>
</dbReference>
<dbReference type="InterPro" id="IPR020575">
    <property type="entry name" value="Hsp90_N"/>
</dbReference>
<protein>
    <recommendedName>
        <fullName evidence="5">HD-CE domain-containing protein</fullName>
    </recommendedName>
</protein>
<organism evidence="6 7">
    <name type="scientific">Orenia metallireducens</name>
    <dbReference type="NCBI Taxonomy" id="1413210"/>
    <lineage>
        <taxon>Bacteria</taxon>
        <taxon>Bacillati</taxon>
        <taxon>Bacillota</taxon>
        <taxon>Clostridia</taxon>
        <taxon>Halanaerobiales</taxon>
        <taxon>Halobacteroidaceae</taxon>
        <taxon>Orenia</taxon>
    </lineage>
</organism>
<gene>
    <name evidence="6" type="ORF">U472_09720</name>
</gene>